<evidence type="ECO:0000313" key="6">
    <source>
        <dbReference type="Proteomes" id="UP001501183"/>
    </source>
</evidence>
<keyword evidence="3" id="KW-0064">Aspartyl protease</keyword>
<evidence type="ECO:0000256" key="2">
    <source>
        <dbReference type="ARBA" id="ARBA00022670"/>
    </source>
</evidence>
<evidence type="ECO:0000313" key="5">
    <source>
        <dbReference type="EMBL" id="GAA4488399.1"/>
    </source>
</evidence>
<dbReference type="EMBL" id="BAABFB010000072">
    <property type="protein sequence ID" value="GAA4488399.1"/>
    <property type="molecule type" value="Genomic_DNA"/>
</dbReference>
<dbReference type="Pfam" id="PF01750">
    <property type="entry name" value="HycI"/>
    <property type="match status" value="1"/>
</dbReference>
<organism evidence="5 6">
    <name type="scientific">Rhodococcus olei</name>
    <dbReference type="NCBI Taxonomy" id="2161675"/>
    <lineage>
        <taxon>Bacteria</taxon>
        <taxon>Bacillati</taxon>
        <taxon>Actinomycetota</taxon>
        <taxon>Actinomycetes</taxon>
        <taxon>Mycobacteriales</taxon>
        <taxon>Nocardiaceae</taxon>
        <taxon>Rhodococcus</taxon>
    </lineage>
</organism>
<dbReference type="PANTHER" id="PTHR30302:SF1">
    <property type="entry name" value="HYDROGENASE 2 MATURATION PROTEASE"/>
    <property type="match status" value="1"/>
</dbReference>
<dbReference type="InterPro" id="IPR023430">
    <property type="entry name" value="Pept_HybD-like_dom_sf"/>
</dbReference>
<dbReference type="CDD" id="cd00518">
    <property type="entry name" value="H2MP"/>
    <property type="match status" value="1"/>
</dbReference>
<dbReference type="SUPFAM" id="SSF53163">
    <property type="entry name" value="HybD-like"/>
    <property type="match status" value="1"/>
</dbReference>
<evidence type="ECO:0000256" key="3">
    <source>
        <dbReference type="ARBA" id="ARBA00022750"/>
    </source>
</evidence>
<comment type="caution">
    <text evidence="5">The sequence shown here is derived from an EMBL/GenBank/DDBJ whole genome shotgun (WGS) entry which is preliminary data.</text>
</comment>
<evidence type="ECO:0000256" key="4">
    <source>
        <dbReference type="ARBA" id="ARBA00022801"/>
    </source>
</evidence>
<dbReference type="Proteomes" id="UP001501183">
    <property type="component" value="Unassembled WGS sequence"/>
</dbReference>
<proteinExistence type="inferred from homology"/>
<dbReference type="GO" id="GO:0006508">
    <property type="term" value="P:proteolysis"/>
    <property type="evidence" value="ECO:0007669"/>
    <property type="project" value="UniProtKB-KW"/>
</dbReference>
<protein>
    <submittedName>
        <fullName evidence="5">Hydrogenase maturation protease</fullName>
    </submittedName>
</protein>
<sequence>MVIALGDEFRGDDGVGPAVARALHRAGLPARILVSYGDPVELIDWWRDARVAVIVDAVMRPDPRPGRVHVLDPSDLQVTVAGTHGFDVGAAIALGRALDRMPDRLVIVGVEIADLGPGRGLSRAVTAAAPGVARAVVDVISGEPGSAGDHSAP</sequence>
<dbReference type="Gene3D" id="3.40.50.1450">
    <property type="entry name" value="HybD-like"/>
    <property type="match status" value="1"/>
</dbReference>
<dbReference type="PANTHER" id="PTHR30302">
    <property type="entry name" value="HYDROGENASE 1 MATURATION PROTEASE"/>
    <property type="match status" value="1"/>
</dbReference>
<comment type="similarity">
    <text evidence="1">Belongs to the peptidase A31 family.</text>
</comment>
<reference evidence="6" key="1">
    <citation type="journal article" date="2019" name="Int. J. Syst. Evol. Microbiol.">
        <title>The Global Catalogue of Microorganisms (GCM) 10K type strain sequencing project: providing services to taxonomists for standard genome sequencing and annotation.</title>
        <authorList>
            <consortium name="The Broad Institute Genomics Platform"/>
            <consortium name="The Broad Institute Genome Sequencing Center for Infectious Disease"/>
            <person name="Wu L."/>
            <person name="Ma J."/>
        </authorList>
    </citation>
    <scope>NUCLEOTIDE SEQUENCE [LARGE SCALE GENOMIC DNA]</scope>
    <source>
        <strain evidence="6">JCM 32206</strain>
    </source>
</reference>
<name>A0ABP8PJ56_9NOCA</name>
<evidence type="ECO:0000256" key="1">
    <source>
        <dbReference type="ARBA" id="ARBA00006814"/>
    </source>
</evidence>
<gene>
    <name evidence="5" type="ORF">GCM10023094_48200</name>
</gene>
<dbReference type="GO" id="GO:0008233">
    <property type="term" value="F:peptidase activity"/>
    <property type="evidence" value="ECO:0007669"/>
    <property type="project" value="UniProtKB-KW"/>
</dbReference>
<keyword evidence="2 5" id="KW-0645">Protease</keyword>
<dbReference type="InterPro" id="IPR000671">
    <property type="entry name" value="Peptidase_A31"/>
</dbReference>
<keyword evidence="4" id="KW-0378">Hydrolase</keyword>
<accession>A0ABP8PJ56</accession>
<dbReference type="NCBIfam" id="TIGR00072">
    <property type="entry name" value="hydrog_prot"/>
    <property type="match status" value="1"/>
</dbReference>
<keyword evidence="6" id="KW-1185">Reference proteome</keyword>